<evidence type="ECO:0000313" key="1">
    <source>
        <dbReference type="EMBL" id="GBN94294.1"/>
    </source>
</evidence>
<proteinExistence type="predicted"/>
<comment type="caution">
    <text evidence="1">The sequence shown here is derived from an EMBL/GenBank/DDBJ whole genome shotgun (WGS) entry which is preliminary data.</text>
</comment>
<reference evidence="1 2" key="1">
    <citation type="journal article" date="2019" name="Sci. Rep.">
        <title>Orb-weaving spider Araneus ventricosus genome elucidates the spidroin gene catalogue.</title>
        <authorList>
            <person name="Kono N."/>
            <person name="Nakamura H."/>
            <person name="Ohtoshi R."/>
            <person name="Moran D.A.P."/>
            <person name="Shinohara A."/>
            <person name="Yoshida Y."/>
            <person name="Fujiwara M."/>
            <person name="Mori M."/>
            <person name="Tomita M."/>
            <person name="Arakawa K."/>
        </authorList>
    </citation>
    <scope>NUCLEOTIDE SEQUENCE [LARGE SCALE GENOMIC DNA]</scope>
</reference>
<sequence length="88" mass="9662">MSLIDASTPNLNRLNGHGTPKIWIGTPPLVCPCVTDAITATESEWTWDSCWIEHHPKVPFPDAITATGIGWNGIRDSQRLITSPHVFA</sequence>
<gene>
    <name evidence="1" type="ORF">AVEN_252970_1</name>
</gene>
<evidence type="ECO:0000313" key="2">
    <source>
        <dbReference type="Proteomes" id="UP000499080"/>
    </source>
</evidence>
<organism evidence="1 2">
    <name type="scientific">Araneus ventricosus</name>
    <name type="common">Orbweaver spider</name>
    <name type="synonym">Epeira ventricosa</name>
    <dbReference type="NCBI Taxonomy" id="182803"/>
    <lineage>
        <taxon>Eukaryota</taxon>
        <taxon>Metazoa</taxon>
        <taxon>Ecdysozoa</taxon>
        <taxon>Arthropoda</taxon>
        <taxon>Chelicerata</taxon>
        <taxon>Arachnida</taxon>
        <taxon>Araneae</taxon>
        <taxon>Araneomorphae</taxon>
        <taxon>Entelegynae</taxon>
        <taxon>Araneoidea</taxon>
        <taxon>Araneidae</taxon>
        <taxon>Araneus</taxon>
    </lineage>
</organism>
<name>A0A4Y2T127_ARAVE</name>
<accession>A0A4Y2T127</accession>
<keyword evidence="2" id="KW-1185">Reference proteome</keyword>
<dbReference type="AlphaFoldDB" id="A0A4Y2T127"/>
<dbReference type="Proteomes" id="UP000499080">
    <property type="component" value="Unassembled WGS sequence"/>
</dbReference>
<protein>
    <submittedName>
        <fullName evidence="1">Uncharacterized protein</fullName>
    </submittedName>
</protein>
<dbReference type="EMBL" id="BGPR01025416">
    <property type="protein sequence ID" value="GBN94294.1"/>
    <property type="molecule type" value="Genomic_DNA"/>
</dbReference>